<protein>
    <submittedName>
        <fullName evidence="1">Uncharacterized protein</fullName>
    </submittedName>
</protein>
<organism evidence="1 2">
    <name type="scientific">Enterobacter cancerogenus</name>
    <dbReference type="NCBI Taxonomy" id="69218"/>
    <lineage>
        <taxon>Bacteria</taxon>
        <taxon>Pseudomonadati</taxon>
        <taxon>Pseudomonadota</taxon>
        <taxon>Gammaproteobacteria</taxon>
        <taxon>Enterobacterales</taxon>
        <taxon>Enterobacteriaceae</taxon>
        <taxon>Enterobacter</taxon>
        <taxon>Enterobacter cloacae complex</taxon>
    </lineage>
</organism>
<accession>A0A484WD12</accession>
<dbReference type="AlphaFoldDB" id="A0A484WD12"/>
<dbReference type="Proteomes" id="UP000351155">
    <property type="component" value="Unassembled WGS sequence"/>
</dbReference>
<reference evidence="1 2" key="1">
    <citation type="submission" date="2019-03" db="EMBL/GenBank/DDBJ databases">
        <authorList>
            <consortium name="Pathogen Informatics"/>
        </authorList>
    </citation>
    <scope>NUCLEOTIDE SEQUENCE [LARGE SCALE GENOMIC DNA]</scope>
    <source>
        <strain evidence="1 2">NCTC12126</strain>
    </source>
</reference>
<sequence length="80" mass="8625">MIDESKNTHRPINPTCTGRKTIPAPIAIPILMMTHPVSVLSNLIASRHSLSLIPARLAADESFTITLLFVAVSIGHSLIL</sequence>
<proteinExistence type="predicted"/>
<evidence type="ECO:0000313" key="1">
    <source>
        <dbReference type="EMBL" id="VFS08942.1"/>
    </source>
</evidence>
<name>A0A484WD12_9ENTR</name>
<gene>
    <name evidence="1" type="ORF">NCTC12126_00378</name>
</gene>
<evidence type="ECO:0000313" key="2">
    <source>
        <dbReference type="Proteomes" id="UP000351155"/>
    </source>
</evidence>
<dbReference type="EMBL" id="CAADIW010000003">
    <property type="protein sequence ID" value="VFS08942.1"/>
    <property type="molecule type" value="Genomic_DNA"/>
</dbReference>